<gene>
    <name evidence="1" type="ORF">DY000_02033870</name>
</gene>
<comment type="caution">
    <text evidence="1">The sequence shown here is derived from an EMBL/GenBank/DDBJ whole genome shotgun (WGS) entry which is preliminary data.</text>
</comment>
<dbReference type="Proteomes" id="UP000266723">
    <property type="component" value="Unassembled WGS sequence"/>
</dbReference>
<sequence>MNVRGNIPTKFSLGIFRGHFRQTSGPRNFLGSLVPRNSVGKFRGISEERRNSEELFPTTCFVGGSDMAKEMEEMRLGIEVHADDDDERDESVASCDFGLLQRPITPFLEEVQLGRGGSSLRSFPFSF</sequence>
<evidence type="ECO:0000313" key="2">
    <source>
        <dbReference type="Proteomes" id="UP000266723"/>
    </source>
</evidence>
<reference evidence="1 2" key="1">
    <citation type="journal article" date="2020" name="BMC Genomics">
        <title>Intraspecific diversification of the crop wild relative Brassica cretica Lam. using demographic model selection.</title>
        <authorList>
            <person name="Kioukis A."/>
            <person name="Michalopoulou V.A."/>
            <person name="Briers L."/>
            <person name="Pirintsos S."/>
            <person name="Studholme D.J."/>
            <person name="Pavlidis P."/>
            <person name="Sarris P.F."/>
        </authorList>
    </citation>
    <scope>NUCLEOTIDE SEQUENCE [LARGE SCALE GENOMIC DNA]</scope>
    <source>
        <strain evidence="2">cv. PFS-1207/04</strain>
    </source>
</reference>
<accession>A0ABQ7DJ97</accession>
<keyword evidence="2" id="KW-1185">Reference proteome</keyword>
<name>A0ABQ7DJ97_BRACR</name>
<organism evidence="1 2">
    <name type="scientific">Brassica cretica</name>
    <name type="common">Mustard</name>
    <dbReference type="NCBI Taxonomy" id="69181"/>
    <lineage>
        <taxon>Eukaryota</taxon>
        <taxon>Viridiplantae</taxon>
        <taxon>Streptophyta</taxon>
        <taxon>Embryophyta</taxon>
        <taxon>Tracheophyta</taxon>
        <taxon>Spermatophyta</taxon>
        <taxon>Magnoliopsida</taxon>
        <taxon>eudicotyledons</taxon>
        <taxon>Gunneridae</taxon>
        <taxon>Pentapetalae</taxon>
        <taxon>rosids</taxon>
        <taxon>malvids</taxon>
        <taxon>Brassicales</taxon>
        <taxon>Brassicaceae</taxon>
        <taxon>Brassiceae</taxon>
        <taxon>Brassica</taxon>
    </lineage>
</organism>
<proteinExistence type="predicted"/>
<protein>
    <submittedName>
        <fullName evidence="1">Uncharacterized protein</fullName>
    </submittedName>
</protein>
<evidence type="ECO:0000313" key="1">
    <source>
        <dbReference type="EMBL" id="KAF3578164.1"/>
    </source>
</evidence>
<dbReference type="EMBL" id="QGKV02000649">
    <property type="protein sequence ID" value="KAF3578164.1"/>
    <property type="molecule type" value="Genomic_DNA"/>
</dbReference>